<evidence type="ECO:0000256" key="1">
    <source>
        <dbReference type="ARBA" id="ARBA00005147"/>
    </source>
</evidence>
<reference evidence="4" key="1">
    <citation type="journal article" date="2021" name="Proc. Natl. Acad. Sci. U.S.A.">
        <title>Three genomes in the algal genus Volvox reveal the fate of a haploid sex-determining region after a transition to homothallism.</title>
        <authorList>
            <person name="Yamamoto K."/>
            <person name="Hamaji T."/>
            <person name="Kawai-Toyooka H."/>
            <person name="Matsuzaki R."/>
            <person name="Takahashi F."/>
            <person name="Nishimura Y."/>
            <person name="Kawachi M."/>
            <person name="Noguchi H."/>
            <person name="Minakuchi Y."/>
            <person name="Umen J.G."/>
            <person name="Toyoda A."/>
            <person name="Nozaki H."/>
        </authorList>
    </citation>
    <scope>NUCLEOTIDE SEQUENCE</scope>
    <source>
        <strain evidence="4">NIES-3785</strain>
    </source>
</reference>
<dbReference type="InterPro" id="IPR010031">
    <property type="entry name" value="FAD_lactone_oxidase-like"/>
</dbReference>
<dbReference type="Gene3D" id="3.30.70.2520">
    <property type="match status" value="1"/>
</dbReference>
<feature type="domain" description="FAD-binding PCMH-type" evidence="3">
    <location>
        <begin position="64"/>
        <end position="248"/>
    </location>
</feature>
<dbReference type="Pfam" id="PF01565">
    <property type="entry name" value="FAD_binding_4"/>
    <property type="match status" value="1"/>
</dbReference>
<dbReference type="PANTHER" id="PTHR43762">
    <property type="entry name" value="L-GULONOLACTONE OXIDASE"/>
    <property type="match status" value="1"/>
</dbReference>
<accession>A0A8J4DBN1</accession>
<dbReference type="Proteomes" id="UP000722791">
    <property type="component" value="Unassembled WGS sequence"/>
</dbReference>
<evidence type="ECO:0000259" key="3">
    <source>
        <dbReference type="PROSITE" id="PS51387"/>
    </source>
</evidence>
<dbReference type="UniPathway" id="UPA00132"/>
<dbReference type="SUPFAM" id="SSF56176">
    <property type="entry name" value="FAD-binding/transporter-associated domain-like"/>
    <property type="match status" value="1"/>
</dbReference>
<evidence type="ECO:0000313" key="4">
    <source>
        <dbReference type="EMBL" id="GIL99696.1"/>
    </source>
</evidence>
<name>A0A8J4DBN1_9CHLO</name>
<evidence type="ECO:0000256" key="2">
    <source>
        <dbReference type="ARBA" id="ARBA00023002"/>
    </source>
</evidence>
<dbReference type="GO" id="GO:0003885">
    <property type="term" value="F:D-arabinono-1,4-lactone oxidase activity"/>
    <property type="evidence" value="ECO:0007669"/>
    <property type="project" value="InterPro"/>
</dbReference>
<dbReference type="GO" id="GO:0019853">
    <property type="term" value="P:L-ascorbic acid biosynthetic process"/>
    <property type="evidence" value="ECO:0007669"/>
    <property type="project" value="UniProtKB-UniPathway"/>
</dbReference>
<dbReference type="InterPro" id="IPR016166">
    <property type="entry name" value="FAD-bd_PCMH"/>
</dbReference>
<keyword evidence="2" id="KW-0560">Oxidoreductase</keyword>
<protein>
    <recommendedName>
        <fullName evidence="3">FAD-binding PCMH-type domain-containing protein</fullName>
    </recommendedName>
</protein>
<dbReference type="GO" id="GO:0016020">
    <property type="term" value="C:membrane"/>
    <property type="evidence" value="ECO:0007669"/>
    <property type="project" value="InterPro"/>
</dbReference>
<dbReference type="PROSITE" id="PS51387">
    <property type="entry name" value="FAD_PCMH"/>
    <property type="match status" value="1"/>
</dbReference>
<dbReference type="InterPro" id="IPR016169">
    <property type="entry name" value="FAD-bd_PCMH_sub2"/>
</dbReference>
<sequence>MVCVLETCPLFRKMPLRKGRDCIQLGLTIALMFLLLASAVAEMEIKLQDLGRELQTIRSGLGWKDCSCRAVLRPKHTEEVADIVLALYRDHQTSGQKYLVRATSHEFVSHNNLSCACTGITADTRAVVIDMSGLDKILEFNDEQETVTIQAGITFEALERTLLEYDMSLPGVVVAPELGAMTLGAAIVTSAHGSSLVGPATIAQFLHSALLVDGTGDIQILDNAGQVLEGSLGMFGLVTEATIYVQKKKKMAVRQIQSEDFDLVADLRDIIDNSEALALDVTWNPTAGMYQARVWHETDAVSRGDARNVRLQQPPDWLMELPDRVFRDQLDLMDREGHMCEVIGELSHLPYFLHSVGNEPDESTPPDTAIGWLNQLASASCSGAADIAPVPDLCLLTAAKFTPHELAINSQDFSAWLADARAVLRHALGCPPFVLNFRFVGESDAPLALSSGRQVVAIEMSTLSSHRAERDGLHVKFTRIHDELLQMTMCKYGGRPAWAYASNRLLRGAPCALRDLYSASFEQFLELRATYDPAELFLPPLFQDVIYRRGPVYYPGCAVRLDCFCTTDDHCGPDHECVPGNEFPQYRVCAPVTDKSKFEL</sequence>
<dbReference type="InterPro" id="IPR036318">
    <property type="entry name" value="FAD-bd_PCMH-like_sf"/>
</dbReference>
<proteinExistence type="predicted"/>
<dbReference type="EMBL" id="BNCQ01000006">
    <property type="protein sequence ID" value="GIL99696.1"/>
    <property type="molecule type" value="Genomic_DNA"/>
</dbReference>
<comment type="pathway">
    <text evidence="1">Cofactor biosynthesis; L-ascorbate biosynthesis.</text>
</comment>
<gene>
    <name evidence="4" type="ORF">Vretimale_4842</name>
</gene>
<dbReference type="InterPro" id="IPR006094">
    <property type="entry name" value="Oxid_FAD_bind_N"/>
</dbReference>
<dbReference type="GO" id="GO:0071949">
    <property type="term" value="F:FAD binding"/>
    <property type="evidence" value="ECO:0007669"/>
    <property type="project" value="InterPro"/>
</dbReference>
<dbReference type="Gene3D" id="3.30.465.10">
    <property type="match status" value="1"/>
</dbReference>
<dbReference type="AlphaFoldDB" id="A0A8J4DBN1"/>
<organism evidence="4 5">
    <name type="scientific">Volvox reticuliferus</name>
    <dbReference type="NCBI Taxonomy" id="1737510"/>
    <lineage>
        <taxon>Eukaryota</taxon>
        <taxon>Viridiplantae</taxon>
        <taxon>Chlorophyta</taxon>
        <taxon>core chlorophytes</taxon>
        <taxon>Chlorophyceae</taxon>
        <taxon>CS clade</taxon>
        <taxon>Chlamydomonadales</taxon>
        <taxon>Volvocaceae</taxon>
        <taxon>Volvox</taxon>
    </lineage>
</organism>
<dbReference type="InterPro" id="IPR007173">
    <property type="entry name" value="ALO_C"/>
</dbReference>
<dbReference type="Pfam" id="PF04030">
    <property type="entry name" value="ALO"/>
    <property type="match status" value="1"/>
</dbReference>
<evidence type="ECO:0000313" key="5">
    <source>
        <dbReference type="Proteomes" id="UP000722791"/>
    </source>
</evidence>
<comment type="caution">
    <text evidence="4">The sequence shown here is derived from an EMBL/GenBank/DDBJ whole genome shotgun (WGS) entry which is preliminary data.</text>
</comment>
<dbReference type="PANTHER" id="PTHR43762:SF7">
    <property type="entry name" value="FAD-BINDING PCMH-TYPE DOMAIN-CONTAINING PROTEIN"/>
    <property type="match status" value="1"/>
</dbReference>